<evidence type="ECO:0000313" key="3">
    <source>
        <dbReference type="Proteomes" id="UP000192927"/>
    </source>
</evidence>
<organism evidence="2 3">
    <name type="scientific">Lasallia pustulata</name>
    <dbReference type="NCBI Taxonomy" id="136370"/>
    <lineage>
        <taxon>Eukaryota</taxon>
        <taxon>Fungi</taxon>
        <taxon>Dikarya</taxon>
        <taxon>Ascomycota</taxon>
        <taxon>Pezizomycotina</taxon>
        <taxon>Lecanoromycetes</taxon>
        <taxon>OSLEUM clade</taxon>
        <taxon>Umbilicariomycetidae</taxon>
        <taxon>Umbilicariales</taxon>
        <taxon>Umbilicariaceae</taxon>
        <taxon>Lasallia</taxon>
    </lineage>
</organism>
<dbReference type="EMBL" id="FWEW01001573">
    <property type="protein sequence ID" value="SLM37363.1"/>
    <property type="molecule type" value="Genomic_DNA"/>
</dbReference>
<reference evidence="3" key="1">
    <citation type="submission" date="2017-03" db="EMBL/GenBank/DDBJ databases">
        <authorList>
            <person name="Sharma R."/>
            <person name="Thines M."/>
        </authorList>
    </citation>
    <scope>NUCLEOTIDE SEQUENCE [LARGE SCALE GENOMIC DNA]</scope>
</reference>
<evidence type="ECO:0000256" key="1">
    <source>
        <dbReference type="SAM" id="MobiDB-lite"/>
    </source>
</evidence>
<accession>A0A1W5D2L3</accession>
<keyword evidence="3" id="KW-1185">Reference proteome</keyword>
<sequence>MSITTPGYLPVFTLGNFLLERTDSDANQQSRLSRNIEESLLEYVLACLEAGLYTKEHCLCLCQDWNFPYNPSLVLNIITKPQPTEPYVTSRSPKTPMTGRAVCRLQKAYKKALSEPLVAKLFRANERLTAKNSIGTHMILGFTAALREEKRRRKRGKRLNLLGEKESGPQFFSPGRVTAARTWQAEKEEEEQQCRQDIESSKALVAFKKLQKEEEKLQKAAVAVEKQQLAVEAKTAKGAESQA</sequence>
<feature type="region of interest" description="Disordered" evidence="1">
    <location>
        <begin position="154"/>
        <end position="174"/>
    </location>
</feature>
<dbReference type="AlphaFoldDB" id="A0A1W5D2L3"/>
<dbReference type="Proteomes" id="UP000192927">
    <property type="component" value="Unassembled WGS sequence"/>
</dbReference>
<proteinExistence type="predicted"/>
<name>A0A1W5D2L3_9LECA</name>
<protein>
    <submittedName>
        <fullName evidence="2">Uncharacterized protein</fullName>
    </submittedName>
</protein>
<evidence type="ECO:0000313" key="2">
    <source>
        <dbReference type="EMBL" id="SLM37363.1"/>
    </source>
</evidence>